<dbReference type="AlphaFoldDB" id="A0A286ERS8"/>
<gene>
    <name evidence="3" type="ORF">SAMN02746062_02268</name>
</gene>
<reference evidence="3 4" key="1">
    <citation type="submission" date="2017-09" db="EMBL/GenBank/DDBJ databases">
        <authorList>
            <person name="Ehlers B."/>
            <person name="Leendertz F.H."/>
        </authorList>
    </citation>
    <scope>NUCLEOTIDE SEQUENCE [LARGE SCALE GENOMIC DNA]</scope>
    <source>
        <strain evidence="3 4">DSM 16848</strain>
    </source>
</reference>
<dbReference type="Pfam" id="PF13827">
    <property type="entry name" value="DUF4189"/>
    <property type="match status" value="1"/>
</dbReference>
<dbReference type="EMBL" id="OCNF01000034">
    <property type="protein sequence ID" value="SOD73616.1"/>
    <property type="molecule type" value="Genomic_DNA"/>
</dbReference>
<sequence length="145" mass="16246">MFKKCAWLLYAISLPIMAADTYGYLGFWHHANASSAATHTRTTAENATLAQAQQQWDDFCREMNFRQPEQENGCFGATLLHNQCAAAAFDTRRGLLKPNNVYIAVGKNMRQVQHEAQQQCEQAAQGESACEVETAFCSNSDLYQE</sequence>
<dbReference type="InterPro" id="IPR025240">
    <property type="entry name" value="DUF4189"/>
</dbReference>
<accession>A0A286ERS8</accession>
<organism evidence="3 4">
    <name type="scientific">Alysiella filiformis DSM 16848</name>
    <dbReference type="NCBI Taxonomy" id="1120981"/>
    <lineage>
        <taxon>Bacteria</taxon>
        <taxon>Pseudomonadati</taxon>
        <taxon>Pseudomonadota</taxon>
        <taxon>Betaproteobacteria</taxon>
        <taxon>Neisseriales</taxon>
        <taxon>Neisseriaceae</taxon>
        <taxon>Alysiella</taxon>
    </lineage>
</organism>
<keyword evidence="1" id="KW-0732">Signal</keyword>
<evidence type="ECO:0000313" key="3">
    <source>
        <dbReference type="EMBL" id="SOD73616.1"/>
    </source>
</evidence>
<proteinExistence type="predicted"/>
<dbReference type="Proteomes" id="UP000219669">
    <property type="component" value="Unassembled WGS sequence"/>
</dbReference>
<evidence type="ECO:0000313" key="4">
    <source>
        <dbReference type="Proteomes" id="UP000219669"/>
    </source>
</evidence>
<evidence type="ECO:0000259" key="2">
    <source>
        <dbReference type="Pfam" id="PF13827"/>
    </source>
</evidence>
<feature type="domain" description="DUF4189" evidence="2">
    <location>
        <begin position="35"/>
        <end position="137"/>
    </location>
</feature>
<dbReference type="RefSeq" id="WP_097115205.1">
    <property type="nucleotide sequence ID" value="NZ_CP083931.1"/>
</dbReference>
<feature type="chain" id="PRO_5012854917" description="DUF4189 domain-containing protein" evidence="1">
    <location>
        <begin position="19"/>
        <end position="145"/>
    </location>
</feature>
<evidence type="ECO:0000256" key="1">
    <source>
        <dbReference type="SAM" id="SignalP"/>
    </source>
</evidence>
<keyword evidence="4" id="KW-1185">Reference proteome</keyword>
<feature type="signal peptide" evidence="1">
    <location>
        <begin position="1"/>
        <end position="18"/>
    </location>
</feature>
<protein>
    <recommendedName>
        <fullName evidence="2">DUF4189 domain-containing protein</fullName>
    </recommendedName>
</protein>
<name>A0A286ERS8_9NEIS</name>